<gene>
    <name evidence="1" type="ORF">BB31_42790</name>
</gene>
<evidence type="ECO:0000313" key="1">
    <source>
        <dbReference type="EMBL" id="KFU75209.1"/>
    </source>
</evidence>
<dbReference type="EMBL" id="JFBM01000094">
    <property type="protein sequence ID" value="KFU75209.1"/>
    <property type="molecule type" value="Genomic_DNA"/>
</dbReference>
<name>A0A2P2FER8_AMYLU</name>
<dbReference type="Proteomes" id="UP000256220">
    <property type="component" value="Unassembled WGS sequence"/>
</dbReference>
<proteinExistence type="predicted"/>
<dbReference type="AlphaFoldDB" id="A0A2P2FER8"/>
<comment type="caution">
    <text evidence="1">The sequence shown here is derived from an EMBL/GenBank/DDBJ whole genome shotgun (WGS) entry which is preliminary data.</text>
</comment>
<evidence type="ECO:0000313" key="2">
    <source>
        <dbReference type="Proteomes" id="UP000256220"/>
    </source>
</evidence>
<keyword evidence="2" id="KW-1185">Reference proteome</keyword>
<protein>
    <submittedName>
        <fullName evidence="1">Uncharacterized protein</fullName>
    </submittedName>
</protein>
<sequence>MNNAFTAELHQVLLRLAGWLPDDVLARARSLLAHDRCAEVARLLAFAGRRSVLPLGEDDLDALAELLESEGHDPAVLEAIELIPENPPLPWQFSPDWGETGDDGNDEGADNAMLISALAEQDFLAELTEKPGVRGVWSTVRRPDGDVPFPKPRVIYVVEIDDEVDDVDEPVALAAQLQDTLIAAGERDPQVEIVSMHVVRPRYQRTAQMQGKLLWSPHGDAEIKVARVFDEVDPENGPRFASDHETMDDEDERTWILEYLDSGIELLVTTGTMGDIVDPAQGSVVPMNFRTDGVWVWTDTVTYYLETHHLAPDSELLEHIRAAGGLPSSLDTVTLGRAVAALSPAQGRQPVWTASGS</sequence>
<organism evidence="1 2">
    <name type="scientific">Amycolatopsis lurida NRRL 2430</name>
    <dbReference type="NCBI Taxonomy" id="1460371"/>
    <lineage>
        <taxon>Bacteria</taxon>
        <taxon>Bacillati</taxon>
        <taxon>Actinomycetota</taxon>
        <taxon>Actinomycetes</taxon>
        <taxon>Pseudonocardiales</taxon>
        <taxon>Pseudonocardiaceae</taxon>
        <taxon>Amycolatopsis</taxon>
    </lineage>
</organism>
<dbReference type="RefSeq" id="WP_034324920.1">
    <property type="nucleotide sequence ID" value="NZ_JFBM01000094.1"/>
</dbReference>
<accession>A0A2P2FER8</accession>
<reference evidence="1 2" key="1">
    <citation type="journal article" date="2014" name="Genome Announc.">
        <title>Draft Genome Sequence of Amycolatopsis lurida NRRL 2430, Producer of the Glycopeptide Family Antibiotic Ristocetin.</title>
        <authorList>
            <person name="Kwun M.J."/>
            <person name="Hong H.J."/>
        </authorList>
    </citation>
    <scope>NUCLEOTIDE SEQUENCE [LARGE SCALE GENOMIC DNA]</scope>
    <source>
        <strain evidence="1 2">NRRL 2430</strain>
    </source>
</reference>